<evidence type="ECO:0000313" key="7">
    <source>
        <dbReference type="Proteomes" id="UP000315252"/>
    </source>
</evidence>
<proteinExistence type="inferred from homology"/>
<dbReference type="Pfam" id="PF04279">
    <property type="entry name" value="IspA"/>
    <property type="match status" value="1"/>
</dbReference>
<evidence type="ECO:0000313" key="6">
    <source>
        <dbReference type="EMBL" id="TQV79145.1"/>
    </source>
</evidence>
<dbReference type="PANTHER" id="PTHR36917">
    <property type="entry name" value="INTRACELLULAR SEPTATION PROTEIN A-RELATED"/>
    <property type="match status" value="1"/>
</dbReference>
<dbReference type="AlphaFoldDB" id="A0A545TPJ8"/>
<reference evidence="6 7" key="1">
    <citation type="submission" date="2019-06" db="EMBL/GenBank/DDBJ databases">
        <title>Whole genome sequence for Rhodospirillaceae sp. R148.</title>
        <authorList>
            <person name="Wang G."/>
        </authorList>
    </citation>
    <scope>NUCLEOTIDE SEQUENCE [LARGE SCALE GENOMIC DNA]</scope>
    <source>
        <strain evidence="6 7">R148</strain>
    </source>
</reference>
<dbReference type="InterPro" id="IPR006008">
    <property type="entry name" value="YciB"/>
</dbReference>
<dbReference type="OrthoDB" id="9788219at2"/>
<comment type="subcellular location">
    <subcellularLocation>
        <location evidence="5">Cell inner membrane</location>
        <topology evidence="5">Multi-pass membrane protein</topology>
    </subcellularLocation>
</comment>
<feature type="transmembrane region" description="Helical" evidence="5">
    <location>
        <begin position="59"/>
        <end position="78"/>
    </location>
</feature>
<organism evidence="6 7">
    <name type="scientific">Denitrobaculum tricleocarpae</name>
    <dbReference type="NCBI Taxonomy" id="2591009"/>
    <lineage>
        <taxon>Bacteria</taxon>
        <taxon>Pseudomonadati</taxon>
        <taxon>Pseudomonadota</taxon>
        <taxon>Alphaproteobacteria</taxon>
        <taxon>Rhodospirillales</taxon>
        <taxon>Rhodospirillaceae</taxon>
        <taxon>Denitrobaculum</taxon>
    </lineage>
</organism>
<evidence type="ECO:0000256" key="3">
    <source>
        <dbReference type="ARBA" id="ARBA00022989"/>
    </source>
</evidence>
<dbReference type="GO" id="GO:0005886">
    <property type="term" value="C:plasma membrane"/>
    <property type="evidence" value="ECO:0007669"/>
    <property type="project" value="UniProtKB-SubCell"/>
</dbReference>
<keyword evidence="4 5" id="KW-0472">Membrane</keyword>
<accession>A0A545TPJ8</accession>
<evidence type="ECO:0000256" key="2">
    <source>
        <dbReference type="ARBA" id="ARBA00022692"/>
    </source>
</evidence>
<dbReference type="Proteomes" id="UP000315252">
    <property type="component" value="Unassembled WGS sequence"/>
</dbReference>
<comment type="function">
    <text evidence="5">Plays a role in cell envelope biogenesis, maintenance of cell envelope integrity and membrane homeostasis.</text>
</comment>
<protein>
    <recommendedName>
        <fullName evidence="5">Inner membrane-spanning protein YciB</fullName>
    </recommendedName>
</protein>
<dbReference type="EMBL" id="VHSH01000005">
    <property type="protein sequence ID" value="TQV79145.1"/>
    <property type="molecule type" value="Genomic_DNA"/>
</dbReference>
<feature type="transmembrane region" description="Helical" evidence="5">
    <location>
        <begin position="129"/>
        <end position="147"/>
    </location>
</feature>
<name>A0A545TPJ8_9PROT</name>
<feature type="transmembrane region" description="Helical" evidence="5">
    <location>
        <begin position="90"/>
        <end position="109"/>
    </location>
</feature>
<feature type="transmembrane region" description="Helical" evidence="5">
    <location>
        <begin position="156"/>
        <end position="178"/>
    </location>
</feature>
<gene>
    <name evidence="5" type="primary">yciB</name>
    <name evidence="6" type="ORF">FKG95_15885</name>
</gene>
<keyword evidence="1 5" id="KW-1003">Cell membrane</keyword>
<keyword evidence="7" id="KW-1185">Reference proteome</keyword>
<evidence type="ECO:0000256" key="4">
    <source>
        <dbReference type="ARBA" id="ARBA00023136"/>
    </source>
</evidence>
<comment type="caution">
    <text evidence="6">The sequence shown here is derived from an EMBL/GenBank/DDBJ whole genome shotgun (WGS) entry which is preliminary data.</text>
</comment>
<keyword evidence="5" id="KW-0997">Cell inner membrane</keyword>
<dbReference type="RefSeq" id="WP_142897369.1">
    <property type="nucleotide sequence ID" value="NZ_ML660056.1"/>
</dbReference>
<sequence>MMSFAERYLNRSLLLEICPALVFFVVNFGWGLMAATAAVMLTSLVVVGTGVVLDRKVPVLAVVTLAMVLLLGGASLVFQEEIFIKIKPTVGNCLFAAALGVGLLFRPSFLVQTFGGHIQLTEEGWRVLTLSWIALALSLAGLNEVVWRTLETDHWVIFRTVLTPFAILGYILITRLLAEYYWLEDEDEEDED</sequence>
<evidence type="ECO:0000256" key="1">
    <source>
        <dbReference type="ARBA" id="ARBA00022475"/>
    </source>
</evidence>
<feature type="transmembrane region" description="Helical" evidence="5">
    <location>
        <begin position="21"/>
        <end position="47"/>
    </location>
</feature>
<keyword evidence="2 5" id="KW-0812">Transmembrane</keyword>
<evidence type="ECO:0000256" key="5">
    <source>
        <dbReference type="HAMAP-Rule" id="MF_00189"/>
    </source>
</evidence>
<dbReference type="HAMAP" id="MF_00189">
    <property type="entry name" value="YciB"/>
    <property type="match status" value="1"/>
</dbReference>
<keyword evidence="3 5" id="KW-1133">Transmembrane helix</keyword>
<dbReference type="PANTHER" id="PTHR36917:SF1">
    <property type="entry name" value="INNER MEMBRANE-SPANNING PROTEIN YCIB"/>
    <property type="match status" value="1"/>
</dbReference>
<comment type="similarity">
    <text evidence="5">Belongs to the YciB family.</text>
</comment>